<evidence type="ECO:0008006" key="4">
    <source>
        <dbReference type="Google" id="ProtNLM"/>
    </source>
</evidence>
<organism evidence="2 3">
    <name type="scientific">Rhodococcus aetherivorans</name>
    <dbReference type="NCBI Taxonomy" id="191292"/>
    <lineage>
        <taxon>Bacteria</taxon>
        <taxon>Bacillati</taxon>
        <taxon>Actinomycetota</taxon>
        <taxon>Actinomycetes</taxon>
        <taxon>Mycobacteriales</taxon>
        <taxon>Nocardiaceae</taxon>
        <taxon>Rhodococcus</taxon>
    </lineage>
</organism>
<keyword evidence="3" id="KW-1185">Reference proteome</keyword>
<name>A0ABQ0YM77_9NOCA</name>
<evidence type="ECO:0000313" key="3">
    <source>
        <dbReference type="Proteomes" id="UP000325466"/>
    </source>
</evidence>
<accession>A0ABQ0YM77</accession>
<protein>
    <recommendedName>
        <fullName evidence="4">Integral membrane protein</fullName>
    </recommendedName>
</protein>
<comment type="caution">
    <text evidence="2">The sequence shown here is derived from an EMBL/GenBank/DDBJ whole genome shotgun (WGS) entry which is preliminary data.</text>
</comment>
<feature type="transmembrane region" description="Helical" evidence="1">
    <location>
        <begin position="57"/>
        <end position="90"/>
    </location>
</feature>
<reference evidence="2 3" key="1">
    <citation type="journal article" date="2018" name="Biodegradation">
        <title>1,4-Dioxane degradation characteristics of Rhodococcus aetherivorans JCM 14343.</title>
        <authorList>
            <person name="Inoue D."/>
            <person name="Tsunoda T."/>
            <person name="Yamamoto N."/>
            <person name="Ike M."/>
            <person name="Sei K."/>
        </authorList>
    </citation>
    <scope>NUCLEOTIDE SEQUENCE [LARGE SCALE GENOMIC DNA]</scope>
    <source>
        <strain evidence="2 3">JCM 14343</strain>
    </source>
</reference>
<evidence type="ECO:0000256" key="1">
    <source>
        <dbReference type="SAM" id="Phobius"/>
    </source>
</evidence>
<sequence length="95" mass="9867">MMRKIPGWTDQLTDSVTEGHPIKSAVLEGIRAFLTGKNVVWAAFKGLLSGLSIKAKILLALAVVLVALLAPVLLVVALLALLVAGVIAAVRAATQ</sequence>
<evidence type="ECO:0000313" key="2">
    <source>
        <dbReference type="EMBL" id="GES37602.1"/>
    </source>
</evidence>
<keyword evidence="1" id="KW-0812">Transmembrane</keyword>
<dbReference type="Proteomes" id="UP000325466">
    <property type="component" value="Unassembled WGS sequence"/>
</dbReference>
<keyword evidence="1" id="KW-1133">Transmembrane helix</keyword>
<proteinExistence type="predicted"/>
<keyword evidence="1" id="KW-0472">Membrane</keyword>
<dbReference type="EMBL" id="BLAH01000086">
    <property type="protein sequence ID" value="GES37602.1"/>
    <property type="molecule type" value="Genomic_DNA"/>
</dbReference>
<gene>
    <name evidence="2" type="ORF">RAJCM14343_2857</name>
</gene>